<feature type="signal peptide" evidence="1">
    <location>
        <begin position="1"/>
        <end position="24"/>
    </location>
</feature>
<keyword evidence="3" id="KW-1185">Reference proteome</keyword>
<accession>A0A225N3C2</accession>
<gene>
    <name evidence="2" type="ORF">CEY11_01945</name>
</gene>
<feature type="chain" id="PRO_5012217573" evidence="1">
    <location>
        <begin position="25"/>
        <end position="231"/>
    </location>
</feature>
<dbReference type="Proteomes" id="UP000214603">
    <property type="component" value="Unassembled WGS sequence"/>
</dbReference>
<name>A0A225N3C2_9BURK</name>
<organism evidence="2 3">
    <name type="scientific">Candidimonas nitroreducens</name>
    <dbReference type="NCBI Taxonomy" id="683354"/>
    <lineage>
        <taxon>Bacteria</taxon>
        <taxon>Pseudomonadati</taxon>
        <taxon>Pseudomonadota</taxon>
        <taxon>Betaproteobacteria</taxon>
        <taxon>Burkholderiales</taxon>
        <taxon>Alcaligenaceae</taxon>
        <taxon>Candidimonas</taxon>
    </lineage>
</organism>
<protein>
    <submittedName>
        <fullName evidence="2">Conjugal transfer protein TrbM</fullName>
    </submittedName>
</protein>
<evidence type="ECO:0000256" key="1">
    <source>
        <dbReference type="SAM" id="SignalP"/>
    </source>
</evidence>
<dbReference type="AlphaFoldDB" id="A0A225N3C2"/>
<comment type="caution">
    <text evidence="2">The sequence shown here is derived from an EMBL/GenBank/DDBJ whole genome shotgun (WGS) entry which is preliminary data.</text>
</comment>
<dbReference type="EMBL" id="NJIH01000002">
    <property type="protein sequence ID" value="OWT65529.1"/>
    <property type="molecule type" value="Genomic_DNA"/>
</dbReference>
<evidence type="ECO:0000313" key="3">
    <source>
        <dbReference type="Proteomes" id="UP000214603"/>
    </source>
</evidence>
<sequence length="231" mass="25407">MQILPALRAEALALACALTPAAHAADTTGLLTGTPRLACEATLCLSSSLRPGECSPSLEHYFGIKRFNHHGLDWDATVAARRSFLGQCPSATDPGMTERVEAISHGAGKCDADYLNRSYADTAYKWRKRGYRYDAATGTQEPLYEVQALPTVTLTQLPTWCVAYNDHDWTYELSVRYVGRPVMGGRWVKAEDYEAAQARWDADHSGQWALGWNFSMSDPRQRSAAFGGDGP</sequence>
<dbReference type="OrthoDB" id="9784009at2"/>
<reference evidence="3" key="1">
    <citation type="submission" date="2017-06" db="EMBL/GenBank/DDBJ databases">
        <title>Herbaspirillum phytohormonus sp. nov., isolated from the root nodule of Robinia pseudoacacia in lead-zinc mine.</title>
        <authorList>
            <person name="Fan M."/>
            <person name="Lin Y."/>
        </authorList>
    </citation>
    <scope>NUCLEOTIDE SEQUENCE [LARGE SCALE GENOMIC DNA]</scope>
    <source>
        <strain evidence="3">SC-089</strain>
    </source>
</reference>
<dbReference type="RefSeq" id="WP_088601679.1">
    <property type="nucleotide sequence ID" value="NZ_NJIH01000002.1"/>
</dbReference>
<evidence type="ECO:0000313" key="2">
    <source>
        <dbReference type="EMBL" id="OWT65529.1"/>
    </source>
</evidence>
<proteinExistence type="predicted"/>
<dbReference type="InterPro" id="IPR009989">
    <property type="entry name" value="TrbM"/>
</dbReference>
<dbReference type="Pfam" id="PF07424">
    <property type="entry name" value="TrbM"/>
    <property type="match status" value="1"/>
</dbReference>
<keyword evidence="1" id="KW-0732">Signal</keyword>